<sequence>MKILAGFVLAFAIGVVCRLTDVPLPAPPVLIGAALVVAMSTGYVLVDRLVARRAASHRDLCGGPTGEQA</sequence>
<dbReference type="EMBL" id="JACHHZ010000002">
    <property type="protein sequence ID" value="MBB6092889.1"/>
    <property type="molecule type" value="Genomic_DNA"/>
</dbReference>
<reference evidence="2 3" key="1">
    <citation type="submission" date="2020-08" db="EMBL/GenBank/DDBJ databases">
        <title>Genomic Encyclopedia of Type Strains, Phase IV (KMG-IV): sequencing the most valuable type-strain genomes for metagenomic binning, comparative biology and taxonomic classification.</title>
        <authorList>
            <person name="Goeker M."/>
        </authorList>
    </citation>
    <scope>NUCLEOTIDE SEQUENCE [LARGE SCALE GENOMIC DNA]</scope>
    <source>
        <strain evidence="2 3">DSM 26723</strain>
    </source>
</reference>
<dbReference type="RefSeq" id="WP_184330748.1">
    <property type="nucleotide sequence ID" value="NZ_JACHHZ010000002.1"/>
</dbReference>
<organism evidence="2 3">
    <name type="scientific">Povalibacter uvarum</name>
    <dbReference type="NCBI Taxonomy" id="732238"/>
    <lineage>
        <taxon>Bacteria</taxon>
        <taxon>Pseudomonadati</taxon>
        <taxon>Pseudomonadota</taxon>
        <taxon>Gammaproteobacteria</taxon>
        <taxon>Steroidobacterales</taxon>
        <taxon>Steroidobacteraceae</taxon>
        <taxon>Povalibacter</taxon>
    </lineage>
</organism>
<evidence type="ECO:0000256" key="1">
    <source>
        <dbReference type="SAM" id="Phobius"/>
    </source>
</evidence>
<accession>A0A841HKI0</accession>
<evidence type="ECO:0000313" key="3">
    <source>
        <dbReference type="Proteomes" id="UP000588068"/>
    </source>
</evidence>
<feature type="transmembrane region" description="Helical" evidence="1">
    <location>
        <begin position="28"/>
        <end position="46"/>
    </location>
</feature>
<keyword evidence="1" id="KW-0812">Transmembrane</keyword>
<name>A0A841HKI0_9GAMM</name>
<gene>
    <name evidence="2" type="ORF">HNQ60_001767</name>
</gene>
<evidence type="ECO:0000313" key="2">
    <source>
        <dbReference type="EMBL" id="MBB6092889.1"/>
    </source>
</evidence>
<keyword evidence="1" id="KW-1133">Transmembrane helix</keyword>
<dbReference type="NCBIfam" id="TIGR03510">
    <property type="entry name" value="XapX"/>
    <property type="match status" value="1"/>
</dbReference>
<dbReference type="Proteomes" id="UP000588068">
    <property type="component" value="Unassembled WGS sequence"/>
</dbReference>
<dbReference type="AlphaFoldDB" id="A0A841HKI0"/>
<dbReference type="InterPro" id="IPR020017">
    <property type="entry name" value="XapX_domain"/>
</dbReference>
<protein>
    <submittedName>
        <fullName evidence="2">XapX domain-containing protein</fullName>
    </submittedName>
</protein>
<proteinExistence type="predicted"/>
<keyword evidence="3" id="KW-1185">Reference proteome</keyword>
<comment type="caution">
    <text evidence="2">The sequence shown here is derived from an EMBL/GenBank/DDBJ whole genome shotgun (WGS) entry which is preliminary data.</text>
</comment>
<keyword evidence="1" id="KW-0472">Membrane</keyword>